<keyword evidence="1" id="KW-0496">Mitochondrion</keyword>
<organism evidence="1">
    <name type="scientific">Utricularia reniformis</name>
    <dbReference type="NCBI Taxonomy" id="192314"/>
    <lineage>
        <taxon>Eukaryota</taxon>
        <taxon>Viridiplantae</taxon>
        <taxon>Streptophyta</taxon>
        <taxon>Embryophyta</taxon>
        <taxon>Tracheophyta</taxon>
        <taxon>Spermatophyta</taxon>
        <taxon>Magnoliopsida</taxon>
        <taxon>eudicotyledons</taxon>
        <taxon>Gunneridae</taxon>
        <taxon>Pentapetalae</taxon>
        <taxon>asterids</taxon>
        <taxon>lamiids</taxon>
        <taxon>Lamiales</taxon>
        <taxon>Lentibulariaceae</taxon>
        <taxon>Utricularia</taxon>
    </lineage>
</organism>
<gene>
    <name evidence="1" type="ORF">AEK19_MT2238</name>
</gene>
<reference evidence="1" key="1">
    <citation type="submission" date="2017-03" db="EMBL/GenBank/DDBJ databases">
        <title>The mitochondrial genome of the carnivorous plant Utricularia reniformis (Lentibulariaceae): structure, comparative analysis and evolutionary landmarks.</title>
        <authorList>
            <person name="Silva S.R."/>
            <person name="Alvarenga D.O."/>
            <person name="Michael T.P."/>
            <person name="Miranda V.F.O."/>
            <person name="Varani A.M."/>
        </authorList>
    </citation>
    <scope>NUCLEOTIDE SEQUENCE</scope>
</reference>
<name>A0A1Y0B4Q7_9LAMI</name>
<proteinExistence type="predicted"/>
<protein>
    <submittedName>
        <fullName evidence="1">Uncharacterized protein</fullName>
    </submittedName>
</protein>
<geneLocation type="mitochondrion" evidence="1"/>
<sequence>MTSQKHALDGYSDFDAFSVDRLLVSLWNLNLPACLEALASDSGLIP</sequence>
<accession>A0A1Y0B4Q7</accession>
<evidence type="ECO:0000313" key="1">
    <source>
        <dbReference type="EMBL" id="ART32383.1"/>
    </source>
</evidence>
<dbReference type="AlphaFoldDB" id="A0A1Y0B4Q7"/>
<dbReference type="EMBL" id="KY774314">
    <property type="protein sequence ID" value="ART32383.1"/>
    <property type="molecule type" value="Genomic_DNA"/>
</dbReference>